<dbReference type="Proteomes" id="UP001150925">
    <property type="component" value="Unassembled WGS sequence"/>
</dbReference>
<keyword evidence="4" id="KW-0539">Nucleus</keyword>
<dbReference type="PANTHER" id="PTHR12709:SF5">
    <property type="entry name" value="DNA-DIRECTED RNA POLYMERASE I SUBUNIT RPA43"/>
    <property type="match status" value="1"/>
</dbReference>
<evidence type="ECO:0000313" key="8">
    <source>
        <dbReference type="Proteomes" id="UP001150925"/>
    </source>
</evidence>
<evidence type="ECO:0000256" key="4">
    <source>
        <dbReference type="ARBA" id="ARBA00023242"/>
    </source>
</evidence>
<protein>
    <recommendedName>
        <fullName evidence="6">RPA43 OB domain-containing protein</fullName>
    </recommendedName>
</protein>
<evidence type="ECO:0000256" key="5">
    <source>
        <dbReference type="SAM" id="MobiDB-lite"/>
    </source>
</evidence>
<evidence type="ECO:0000259" key="6">
    <source>
        <dbReference type="Pfam" id="PF17875"/>
    </source>
</evidence>
<dbReference type="AlphaFoldDB" id="A0A9W8AKX8"/>
<dbReference type="OrthoDB" id="10250504at2759"/>
<gene>
    <name evidence="7" type="ORF">IWQ62_005188</name>
</gene>
<feature type="region of interest" description="Disordered" evidence="5">
    <location>
        <begin position="211"/>
        <end position="248"/>
    </location>
</feature>
<feature type="domain" description="RPA43 OB" evidence="6">
    <location>
        <begin position="160"/>
        <end position="256"/>
    </location>
</feature>
<comment type="subcellular location">
    <subcellularLocation>
        <location evidence="1">Nucleus</location>
    </subcellularLocation>
</comment>
<reference evidence="7" key="1">
    <citation type="submission" date="2022-07" db="EMBL/GenBank/DDBJ databases">
        <title>Phylogenomic reconstructions and comparative analyses of Kickxellomycotina fungi.</title>
        <authorList>
            <person name="Reynolds N.K."/>
            <person name="Stajich J.E."/>
            <person name="Barry K."/>
            <person name="Grigoriev I.V."/>
            <person name="Crous P."/>
            <person name="Smith M.E."/>
        </authorList>
    </citation>
    <scope>NUCLEOTIDE SEQUENCE</scope>
    <source>
        <strain evidence="7">RSA 1196</strain>
    </source>
</reference>
<organism evidence="7 8">
    <name type="scientific">Dispira parvispora</name>
    <dbReference type="NCBI Taxonomy" id="1520584"/>
    <lineage>
        <taxon>Eukaryota</taxon>
        <taxon>Fungi</taxon>
        <taxon>Fungi incertae sedis</taxon>
        <taxon>Zoopagomycota</taxon>
        <taxon>Kickxellomycotina</taxon>
        <taxon>Dimargaritomycetes</taxon>
        <taxon>Dimargaritales</taxon>
        <taxon>Dimargaritaceae</taxon>
        <taxon>Dispira</taxon>
    </lineage>
</organism>
<keyword evidence="8" id="KW-1185">Reference proteome</keyword>
<evidence type="ECO:0000256" key="3">
    <source>
        <dbReference type="ARBA" id="ARBA00023163"/>
    </source>
</evidence>
<proteinExistence type="predicted"/>
<evidence type="ECO:0000256" key="1">
    <source>
        <dbReference type="ARBA" id="ARBA00004123"/>
    </source>
</evidence>
<comment type="caution">
    <text evidence="7">The sequence shown here is derived from an EMBL/GenBank/DDBJ whole genome shotgun (WGS) entry which is preliminary data.</text>
</comment>
<dbReference type="InterPro" id="IPR041178">
    <property type="entry name" value="RPA43_OB"/>
</dbReference>
<sequence length="257" mass="29009">MGKRKIEEFENEVKVESDSSLDEHTEDSSPVLKKVKSEHEEEDPLHDSSDEEVPASPSPAGRKPFSELYQQALDIVPHDDPEFSRVPVRMLIALPPCYTNDPMQGVYGYFNCFLMQHLPFVSGVVLAYSDVKVESSLGLVANEHPFPQFWVQAELLVWKPSPGSRLKGRINVQSNDHIGLLLYKNFNASIPAELIPEDIYEWRESKEFAPATKKRGKGKKSQKDENGEPPAMLGEWVHKETGESIGDNGWLQFTTVE</sequence>
<name>A0A9W8AKX8_9FUNG</name>
<dbReference type="GO" id="GO:0006362">
    <property type="term" value="P:transcription elongation by RNA polymerase I"/>
    <property type="evidence" value="ECO:0007669"/>
    <property type="project" value="TreeGrafter"/>
</dbReference>
<dbReference type="InterPro" id="IPR045113">
    <property type="entry name" value="Rpb7-like"/>
</dbReference>
<feature type="compositionally biased region" description="Acidic residues" evidence="5">
    <location>
        <begin position="40"/>
        <end position="53"/>
    </location>
</feature>
<feature type="region of interest" description="Disordered" evidence="5">
    <location>
        <begin position="1"/>
        <end position="62"/>
    </location>
</feature>
<keyword evidence="2" id="KW-0240">DNA-directed RNA polymerase</keyword>
<feature type="compositionally biased region" description="Basic and acidic residues" evidence="5">
    <location>
        <begin position="1"/>
        <end position="27"/>
    </location>
</feature>
<dbReference type="EMBL" id="JANBPY010002025">
    <property type="protein sequence ID" value="KAJ1956981.1"/>
    <property type="molecule type" value="Genomic_DNA"/>
</dbReference>
<dbReference type="PANTHER" id="PTHR12709">
    <property type="entry name" value="DNA-DIRECTED RNA POLYMERASE II, III"/>
    <property type="match status" value="1"/>
</dbReference>
<dbReference type="InterPro" id="IPR036898">
    <property type="entry name" value="RNA_pol_Rpb7-like_N_sf"/>
</dbReference>
<evidence type="ECO:0000256" key="2">
    <source>
        <dbReference type="ARBA" id="ARBA00022478"/>
    </source>
</evidence>
<dbReference type="GO" id="GO:0006352">
    <property type="term" value="P:DNA-templated transcription initiation"/>
    <property type="evidence" value="ECO:0007669"/>
    <property type="project" value="InterPro"/>
</dbReference>
<keyword evidence="3" id="KW-0804">Transcription</keyword>
<evidence type="ECO:0000313" key="7">
    <source>
        <dbReference type="EMBL" id="KAJ1956981.1"/>
    </source>
</evidence>
<dbReference type="Pfam" id="PF17875">
    <property type="entry name" value="RPA43_OB"/>
    <property type="match status" value="1"/>
</dbReference>
<accession>A0A9W8AKX8</accession>
<dbReference type="Gene3D" id="2.40.50.1060">
    <property type="match status" value="1"/>
</dbReference>
<dbReference type="Gene3D" id="3.30.1490.120">
    <property type="entry name" value="RNA polymerase Rpb7-like, N-terminal domain"/>
    <property type="match status" value="1"/>
</dbReference>
<dbReference type="GO" id="GO:0005736">
    <property type="term" value="C:RNA polymerase I complex"/>
    <property type="evidence" value="ECO:0007669"/>
    <property type="project" value="TreeGrafter"/>
</dbReference>